<dbReference type="PANTHER" id="PTHR21519">
    <property type="entry name" value="PDZ DOMAIN-CONTAINING PROTEIN 8"/>
    <property type="match status" value="1"/>
</dbReference>
<dbReference type="GO" id="GO:0044233">
    <property type="term" value="C:mitochondria-associated endoplasmic reticulum membrane contact site"/>
    <property type="evidence" value="ECO:0007669"/>
    <property type="project" value="InterPro"/>
</dbReference>
<dbReference type="PROSITE" id="PS50081">
    <property type="entry name" value="ZF_DAG_PE_2"/>
    <property type="match status" value="1"/>
</dbReference>
<keyword evidence="2" id="KW-0862">Zinc</keyword>
<dbReference type="PANTHER" id="PTHR21519:SF1">
    <property type="entry name" value="PDZ DOMAIN-CONTAINING PROTEIN 8"/>
    <property type="match status" value="1"/>
</dbReference>
<feature type="region of interest" description="Disordered" evidence="3">
    <location>
        <begin position="602"/>
        <end position="647"/>
    </location>
</feature>
<dbReference type="InterPro" id="IPR046349">
    <property type="entry name" value="C1-like_sf"/>
</dbReference>
<feature type="compositionally biased region" description="Low complexity" evidence="3">
    <location>
        <begin position="1094"/>
        <end position="1123"/>
    </location>
</feature>
<reference evidence="7" key="2">
    <citation type="submission" date="2017-10" db="EMBL/GenBank/DDBJ databases">
        <title>Ladona fulva Genome sequencing and assembly.</title>
        <authorList>
            <person name="Murali S."/>
            <person name="Richards S."/>
            <person name="Bandaranaike D."/>
            <person name="Bellair M."/>
            <person name="Blankenburg K."/>
            <person name="Chao H."/>
            <person name="Dinh H."/>
            <person name="Doddapaneni H."/>
            <person name="Dugan-Rocha S."/>
            <person name="Elkadiri S."/>
            <person name="Gnanaolivu R."/>
            <person name="Hernandez B."/>
            <person name="Skinner E."/>
            <person name="Javaid M."/>
            <person name="Lee S."/>
            <person name="Li M."/>
            <person name="Ming W."/>
            <person name="Munidasa M."/>
            <person name="Muniz J."/>
            <person name="Nguyen L."/>
            <person name="Hughes D."/>
            <person name="Osuji N."/>
            <person name="Pu L.-L."/>
            <person name="Puazo M."/>
            <person name="Qu C."/>
            <person name="Quiroz J."/>
            <person name="Raj R."/>
            <person name="Weissenberger G."/>
            <person name="Xin Y."/>
            <person name="Zou X."/>
            <person name="Han Y."/>
            <person name="Worley K."/>
            <person name="Muzny D."/>
            <person name="Gibbs R."/>
        </authorList>
    </citation>
    <scope>NUCLEOTIDE SEQUENCE</scope>
    <source>
        <strain evidence="7">Sampled in the wild</strain>
    </source>
</reference>
<gene>
    <name evidence="7" type="ORF">J437_LFUL001226</name>
</gene>
<feature type="region of interest" description="Disordered" evidence="3">
    <location>
        <begin position="1301"/>
        <end position="1347"/>
    </location>
</feature>
<protein>
    <recommendedName>
        <fullName evidence="9">PDZ domain-containing protein 8</fullName>
    </recommendedName>
</protein>
<dbReference type="SUPFAM" id="SSF57889">
    <property type="entry name" value="Cysteine-rich domain"/>
    <property type="match status" value="1"/>
</dbReference>
<dbReference type="GO" id="GO:1990456">
    <property type="term" value="P:mitochondrion-endoplasmic reticulum membrane tethering"/>
    <property type="evidence" value="ECO:0007669"/>
    <property type="project" value="InterPro"/>
</dbReference>
<evidence type="ECO:0008006" key="9">
    <source>
        <dbReference type="Google" id="ProtNLM"/>
    </source>
</evidence>
<feature type="region of interest" description="Disordered" evidence="3">
    <location>
        <begin position="538"/>
        <end position="560"/>
    </location>
</feature>
<dbReference type="SUPFAM" id="SSF50156">
    <property type="entry name" value="PDZ domain-like"/>
    <property type="match status" value="1"/>
</dbReference>
<feature type="transmembrane region" description="Helical" evidence="4">
    <location>
        <begin position="21"/>
        <end position="49"/>
    </location>
</feature>
<dbReference type="EMBL" id="KZ308157">
    <property type="protein sequence ID" value="KAG8223348.1"/>
    <property type="molecule type" value="Genomic_DNA"/>
</dbReference>
<feature type="compositionally biased region" description="Polar residues" evidence="3">
    <location>
        <begin position="1129"/>
        <end position="1140"/>
    </location>
</feature>
<dbReference type="SMART" id="SM00228">
    <property type="entry name" value="PDZ"/>
    <property type="match status" value="1"/>
</dbReference>
<dbReference type="InterPro" id="IPR002219">
    <property type="entry name" value="PKC_DAG/PE"/>
</dbReference>
<keyword evidence="8" id="KW-1185">Reference proteome</keyword>
<dbReference type="PROSITE" id="PS50106">
    <property type="entry name" value="PDZ"/>
    <property type="match status" value="1"/>
</dbReference>
<feature type="region of interest" description="Disordered" evidence="3">
    <location>
        <begin position="690"/>
        <end position="750"/>
    </location>
</feature>
<organism evidence="7 8">
    <name type="scientific">Ladona fulva</name>
    <name type="common">Scarce chaser dragonfly</name>
    <name type="synonym">Libellula fulva</name>
    <dbReference type="NCBI Taxonomy" id="123851"/>
    <lineage>
        <taxon>Eukaryota</taxon>
        <taxon>Metazoa</taxon>
        <taxon>Ecdysozoa</taxon>
        <taxon>Arthropoda</taxon>
        <taxon>Hexapoda</taxon>
        <taxon>Insecta</taxon>
        <taxon>Pterygota</taxon>
        <taxon>Palaeoptera</taxon>
        <taxon>Odonata</taxon>
        <taxon>Epiprocta</taxon>
        <taxon>Anisoptera</taxon>
        <taxon>Libelluloidea</taxon>
        <taxon>Libellulidae</taxon>
        <taxon>Ladona</taxon>
    </lineage>
</organism>
<dbReference type="InterPro" id="IPR039275">
    <property type="entry name" value="PDZD8"/>
</dbReference>
<dbReference type="PROSITE" id="PS00479">
    <property type="entry name" value="ZF_DAG_PE_1"/>
    <property type="match status" value="1"/>
</dbReference>
<feature type="compositionally biased region" description="Polar residues" evidence="3">
    <location>
        <begin position="1321"/>
        <end position="1331"/>
    </location>
</feature>
<dbReference type="Pfam" id="PF00130">
    <property type="entry name" value="C1_1"/>
    <property type="match status" value="1"/>
</dbReference>
<feature type="compositionally biased region" description="Low complexity" evidence="3">
    <location>
        <begin position="1072"/>
        <end position="1084"/>
    </location>
</feature>
<keyword evidence="4" id="KW-0472">Membrane</keyword>
<feature type="compositionally biased region" description="Polar residues" evidence="3">
    <location>
        <begin position="1021"/>
        <end position="1031"/>
    </location>
</feature>
<feature type="compositionally biased region" description="Low complexity" evidence="3">
    <location>
        <begin position="538"/>
        <end position="548"/>
    </location>
</feature>
<evidence type="ECO:0000259" key="5">
    <source>
        <dbReference type="PROSITE" id="PS50081"/>
    </source>
</evidence>
<dbReference type="InterPro" id="IPR001478">
    <property type="entry name" value="PDZ"/>
</dbReference>
<dbReference type="Proteomes" id="UP000792457">
    <property type="component" value="Unassembled WGS sequence"/>
</dbReference>
<dbReference type="InterPro" id="IPR041489">
    <property type="entry name" value="PDZ_6"/>
</dbReference>
<dbReference type="GO" id="GO:0005739">
    <property type="term" value="C:mitochondrion"/>
    <property type="evidence" value="ECO:0007669"/>
    <property type="project" value="GOC"/>
</dbReference>
<dbReference type="CDD" id="cd20825">
    <property type="entry name" value="C1_PDZD8"/>
    <property type="match status" value="1"/>
</dbReference>
<feature type="compositionally biased region" description="Low complexity" evidence="3">
    <location>
        <begin position="730"/>
        <end position="750"/>
    </location>
</feature>
<sequence>MKISRRWSCHLAALITVMEWTWIMGWLLVILGSLASGVVVTLIVEWYIFQKYLITLPTVPEENADSSSNFASLPSYNLPEALTEALRNSGLGLPSELLDGVEGTSASSEGNGCCLALNLIMQFVFRELRTSDMVRRWFLKKLNLEFEELVTRTTTGKLFEKVSIRDIDLGVEAPVIKRAWVKDVHLHTPQKSQTLGSSLQSPFLDSLEVGLSLLYAGGFRIVTRANMVLGRTAHLSIEVRRLSGDCLLCFRRRPYAHWSLAFVGEPQLDLNVHSMFQGRSLSQVSTLITGQIRKALRKKHTLPNFKMRHKPFLPRDEFVEEEGLLECGGITNGVPAILEVAVLEASRLPENPLGGCIQITLALDCAAWVHLTQTGSSTIATIDIKVNRSEGLSSSASKPSLSQPHQISQIKMSQQPLGLVFQPIQMDKRGGTSGTDQRRSTAVVIIDSVVPGSPCALAGVLPGDALVSIEGKKITSLSQASRILKNVGEVFLLRVERRSRLSISGLAGSASSTTIGKNAIEKPVEQDTDFLLSISHSSSVPMSSSLPSSPAPKRGKVENSLSSAIGPTVVMSQLYTESDITSSLSASIPEIPPVVVKRSAATLEEPSSGMRRNRSSSLPKSRSAKSDEGDSDLSGSKVQGDERKSRCTLQMKATQELIPDEVMAVGEIFTFHINERHRFLNINVWGLSSTSDKKQDDPGTPVESSEGTKAAGSVSSSGSGILRQRRRSSDVPSNSSMSSSSSSSSLSAGGKGLDSSLIVNEEGEKSKLLLARLSIPVQDLVGIKIKEEGGELERHIRCWSLQPPDPFSSLSSKFSQWALHSGFDPNLCFGDILLRVSLTSDAKQQVTQPGTAAKSFTKRSWRTKQEKESLGSDATLSSKESIIAVEEDDMGEKLTKDNKLNDDTNTDTAGHNFVRTQFHRATLCDFCEKKIWLKDAVKCHSCGMVCHKKCVAKCQSASKCPWGGQRNLSYSLMTPEIVTTVEGPSEEEEDDDADVEEAIYLDDFGADGESIGGGGGVGASSRPSNTPTPQRIRTGLGGLLASVAAAASHQASRGLRRAGSAQNLAPGGAQGGSPASSATNVTPSPTAPSPPSTPSLTLSPSPNSPSSNSASTPSLLLLLSRSLPPSPQHSPTASRKTSLAESPFHLPAAIRKAKAKSDSSRDVITTTDSEGMSICLDERANKITLESDALGSEEIENAGKEEVDDEGEMVQEAMNRLLEQHPRLLLQSREDEEAAMGEAKAAGRSLFSSLSPKKRKEKIGKMIAKLEDAMDQEVKNRHDGGPEGARGQVLSILMLHACSGLQHAQDEEEKERLREIKPISADTNEQEASSKITDEKVPACGDEDIQN</sequence>
<dbReference type="Pfam" id="PF26547">
    <property type="entry name" value="PDZD8_N"/>
    <property type="match status" value="1"/>
</dbReference>
<keyword evidence="4" id="KW-1133">Transmembrane helix</keyword>
<proteinExistence type="predicted"/>
<dbReference type="GO" id="GO:0046872">
    <property type="term" value="F:metal ion binding"/>
    <property type="evidence" value="ECO:0007669"/>
    <property type="project" value="UniProtKB-KW"/>
</dbReference>
<dbReference type="SMART" id="SM00109">
    <property type="entry name" value="C1"/>
    <property type="match status" value="1"/>
</dbReference>
<feature type="region of interest" description="Disordered" evidence="3">
    <location>
        <begin position="1051"/>
        <end position="1143"/>
    </location>
</feature>
<evidence type="ECO:0000313" key="7">
    <source>
        <dbReference type="EMBL" id="KAG8223348.1"/>
    </source>
</evidence>
<dbReference type="InterPro" id="IPR036034">
    <property type="entry name" value="PDZ_sf"/>
</dbReference>
<evidence type="ECO:0000259" key="6">
    <source>
        <dbReference type="PROSITE" id="PS50106"/>
    </source>
</evidence>
<dbReference type="GO" id="GO:0051560">
    <property type="term" value="P:mitochondrial calcium ion homeostasis"/>
    <property type="evidence" value="ECO:0007669"/>
    <property type="project" value="InterPro"/>
</dbReference>
<dbReference type="Gene3D" id="2.30.42.10">
    <property type="match status" value="1"/>
</dbReference>
<feature type="domain" description="PDZ" evidence="6">
    <location>
        <begin position="406"/>
        <end position="499"/>
    </location>
</feature>
<evidence type="ECO:0000256" key="3">
    <source>
        <dbReference type="SAM" id="MobiDB-lite"/>
    </source>
</evidence>
<evidence type="ECO:0000256" key="1">
    <source>
        <dbReference type="ARBA" id="ARBA00022723"/>
    </source>
</evidence>
<feature type="domain" description="Phorbol-ester/DAG-type" evidence="5">
    <location>
        <begin position="910"/>
        <end position="960"/>
    </location>
</feature>
<keyword evidence="1" id="KW-0479">Metal-binding</keyword>
<dbReference type="InterPro" id="IPR058801">
    <property type="entry name" value="PDZD8_N"/>
</dbReference>
<feature type="region of interest" description="Disordered" evidence="3">
    <location>
        <begin position="1010"/>
        <end position="1033"/>
    </location>
</feature>
<dbReference type="Pfam" id="PF17820">
    <property type="entry name" value="PDZ_6"/>
    <property type="match status" value="1"/>
</dbReference>
<dbReference type="Gene3D" id="3.30.60.20">
    <property type="match status" value="1"/>
</dbReference>
<name>A0A8K0JZW6_LADFU</name>
<comment type="caution">
    <text evidence="7">The sequence shown here is derived from an EMBL/GenBank/DDBJ whole genome shotgun (WGS) entry which is preliminary data.</text>
</comment>
<evidence type="ECO:0000313" key="8">
    <source>
        <dbReference type="Proteomes" id="UP000792457"/>
    </source>
</evidence>
<evidence type="ECO:0000256" key="4">
    <source>
        <dbReference type="SAM" id="Phobius"/>
    </source>
</evidence>
<accession>A0A8K0JZW6</accession>
<dbReference type="OrthoDB" id="10004596at2759"/>
<evidence type="ECO:0000256" key="2">
    <source>
        <dbReference type="ARBA" id="ARBA00022833"/>
    </source>
</evidence>
<keyword evidence="4" id="KW-0812">Transmembrane</keyword>
<dbReference type="CDD" id="cd21674">
    <property type="entry name" value="SMP_PDZD8"/>
    <property type="match status" value="1"/>
</dbReference>
<reference evidence="7" key="1">
    <citation type="submission" date="2013-04" db="EMBL/GenBank/DDBJ databases">
        <authorList>
            <person name="Qu J."/>
            <person name="Murali S.C."/>
            <person name="Bandaranaike D."/>
            <person name="Bellair M."/>
            <person name="Blankenburg K."/>
            <person name="Chao H."/>
            <person name="Dinh H."/>
            <person name="Doddapaneni H."/>
            <person name="Downs B."/>
            <person name="Dugan-Rocha S."/>
            <person name="Elkadiri S."/>
            <person name="Gnanaolivu R.D."/>
            <person name="Hernandez B."/>
            <person name="Javaid M."/>
            <person name="Jayaseelan J.C."/>
            <person name="Lee S."/>
            <person name="Li M."/>
            <person name="Ming W."/>
            <person name="Munidasa M."/>
            <person name="Muniz J."/>
            <person name="Nguyen L."/>
            <person name="Ongeri F."/>
            <person name="Osuji N."/>
            <person name="Pu L.-L."/>
            <person name="Puazo M."/>
            <person name="Qu C."/>
            <person name="Quiroz J."/>
            <person name="Raj R."/>
            <person name="Weissenberger G."/>
            <person name="Xin Y."/>
            <person name="Zou X."/>
            <person name="Han Y."/>
            <person name="Richards S."/>
            <person name="Worley K."/>
            <person name="Muzny D."/>
            <person name="Gibbs R."/>
        </authorList>
    </citation>
    <scope>NUCLEOTIDE SEQUENCE</scope>
    <source>
        <strain evidence="7">Sampled in the wild</strain>
    </source>
</reference>